<keyword evidence="1" id="KW-0378">Hydrolase</keyword>
<dbReference type="EMBL" id="CP036267">
    <property type="protein sequence ID" value="QDT32780.1"/>
    <property type="molecule type" value="Genomic_DNA"/>
</dbReference>
<dbReference type="Proteomes" id="UP000315724">
    <property type="component" value="Chromosome"/>
</dbReference>
<evidence type="ECO:0000313" key="1">
    <source>
        <dbReference type="EMBL" id="QDT32780.1"/>
    </source>
</evidence>
<name>A0A517QMC1_9PLAN</name>
<accession>A0A517QMC1</accession>
<dbReference type="PANTHER" id="PTHR36513">
    <property type="entry name" value="ABC TRANSMEMBRANE TYPE-1 DOMAIN-CONTAINING PROTEIN"/>
    <property type="match status" value="1"/>
</dbReference>
<organism evidence="1 2">
    <name type="scientific">Thalassoglobus polymorphus</name>
    <dbReference type="NCBI Taxonomy" id="2527994"/>
    <lineage>
        <taxon>Bacteria</taxon>
        <taxon>Pseudomonadati</taxon>
        <taxon>Planctomycetota</taxon>
        <taxon>Planctomycetia</taxon>
        <taxon>Planctomycetales</taxon>
        <taxon>Planctomycetaceae</taxon>
        <taxon>Thalassoglobus</taxon>
    </lineage>
</organism>
<gene>
    <name evidence="1" type="ORF">Mal48_20270</name>
</gene>
<dbReference type="RefSeq" id="WP_145198302.1">
    <property type="nucleotide sequence ID" value="NZ_CP036267.1"/>
</dbReference>
<dbReference type="InterPro" id="IPR010297">
    <property type="entry name" value="DUF900_hydrolase"/>
</dbReference>
<dbReference type="Pfam" id="PF05990">
    <property type="entry name" value="DUF900"/>
    <property type="match status" value="1"/>
</dbReference>
<dbReference type="AlphaFoldDB" id="A0A517QMC1"/>
<keyword evidence="2" id="KW-1185">Reference proteome</keyword>
<proteinExistence type="predicted"/>
<dbReference type="InterPro" id="IPR029058">
    <property type="entry name" value="AB_hydrolase_fold"/>
</dbReference>
<evidence type="ECO:0000313" key="2">
    <source>
        <dbReference type="Proteomes" id="UP000315724"/>
    </source>
</evidence>
<dbReference type="PROSITE" id="PS51257">
    <property type="entry name" value="PROKAR_LIPOPROTEIN"/>
    <property type="match status" value="1"/>
</dbReference>
<dbReference type="SUPFAM" id="SSF53474">
    <property type="entry name" value="alpha/beta-Hydrolases"/>
    <property type="match status" value="1"/>
</dbReference>
<dbReference type="KEGG" id="tpol:Mal48_20270"/>
<dbReference type="GO" id="GO:0016787">
    <property type="term" value="F:hydrolase activity"/>
    <property type="evidence" value="ECO:0007669"/>
    <property type="project" value="UniProtKB-KW"/>
</dbReference>
<dbReference type="PANTHER" id="PTHR36513:SF1">
    <property type="entry name" value="TRANSMEMBRANE PROTEIN"/>
    <property type="match status" value="1"/>
</dbReference>
<reference evidence="1 2" key="1">
    <citation type="submission" date="2019-02" db="EMBL/GenBank/DDBJ databases">
        <title>Deep-cultivation of Planctomycetes and their phenomic and genomic characterization uncovers novel biology.</title>
        <authorList>
            <person name="Wiegand S."/>
            <person name="Jogler M."/>
            <person name="Boedeker C."/>
            <person name="Pinto D."/>
            <person name="Vollmers J."/>
            <person name="Rivas-Marin E."/>
            <person name="Kohn T."/>
            <person name="Peeters S.H."/>
            <person name="Heuer A."/>
            <person name="Rast P."/>
            <person name="Oberbeckmann S."/>
            <person name="Bunk B."/>
            <person name="Jeske O."/>
            <person name="Meyerdierks A."/>
            <person name="Storesund J.E."/>
            <person name="Kallscheuer N."/>
            <person name="Luecker S."/>
            <person name="Lage O.M."/>
            <person name="Pohl T."/>
            <person name="Merkel B.J."/>
            <person name="Hornburger P."/>
            <person name="Mueller R.-W."/>
            <person name="Bruemmer F."/>
            <person name="Labrenz M."/>
            <person name="Spormann A.M."/>
            <person name="Op den Camp H."/>
            <person name="Overmann J."/>
            <person name="Amann R."/>
            <person name="Jetten M.S.M."/>
            <person name="Mascher T."/>
            <person name="Medema M.H."/>
            <person name="Devos D.P."/>
            <person name="Kaster A.-K."/>
            <person name="Ovreas L."/>
            <person name="Rohde M."/>
            <person name="Galperin M.Y."/>
            <person name="Jogler C."/>
        </authorList>
    </citation>
    <scope>NUCLEOTIDE SEQUENCE [LARGE SCALE GENOMIC DNA]</scope>
    <source>
        <strain evidence="1 2">Mal48</strain>
    </source>
</reference>
<sequence>MERPTTSYIYWTACCALLLLSTGCRLPKLFLTPTENVLIYDTSYEQDLVGQTEPDPDSLEYDFRWRYRDSLAEPVTVEDYSEGQFSKWRVLFATNRNPQRSDGVRNVSFQNEYSENLRYGRCSVTLTEPTEEELKAARPDGFLGKLVGALPQPWQHEVIFDEAKYTSVENVTPLPDSDFYSQLNANIEASRQKDVLVFVHGFNVDFESSVSRLAQIARDMPFNGAIVSYSWPSQGGVENYQRDGEVIDDSIDPFMQFLDDLKANVPAGSKVNLVVHSMGNRLVMRSLSRLNPISGEPDIRFENIVLCAPDVGVDEFKRLGDDVIEQANRTTLYRCLNDSALIASSYKNGEERAGASLAPVVMEGLDTVECAVIDTSILGHSYYGSNPHMLRDLFCVVKEGKGASERPWMKKQKLPWQGHYWIISDWPVQLQWAWHFDQNKTGILQAGFEDPEKSANLSRHTVELLPHKRAQ</sequence>
<dbReference type="Gene3D" id="3.40.50.1820">
    <property type="entry name" value="alpha/beta hydrolase"/>
    <property type="match status" value="1"/>
</dbReference>
<protein>
    <submittedName>
        <fullName evidence="1">Alpha/beta hydrolase family protein</fullName>
    </submittedName>
</protein>
<dbReference type="OrthoDB" id="334507at2"/>